<evidence type="ECO:0000313" key="9">
    <source>
        <dbReference type="Proteomes" id="UP000078284"/>
    </source>
</evidence>
<dbReference type="ExpressionAtlas" id="A0A178WEF5">
    <property type="expression patterns" value="baseline and differential"/>
</dbReference>
<dbReference type="EMBL" id="LUHQ01000001">
    <property type="protein sequence ID" value="OAP16504.1"/>
    <property type="molecule type" value="Genomic_DNA"/>
</dbReference>
<dbReference type="GO" id="GO:0005737">
    <property type="term" value="C:cytoplasm"/>
    <property type="evidence" value="ECO:0007669"/>
    <property type="project" value="UniProtKB-SubCell"/>
</dbReference>
<feature type="domain" description="Sulfotransferase" evidence="7">
    <location>
        <begin position="69"/>
        <end position="345"/>
    </location>
</feature>
<reference evidence="9" key="1">
    <citation type="journal article" date="2016" name="Proc. Natl. Acad. Sci. U.S.A.">
        <title>Chromosome-level assembly of Arabidopsis thaliana Ler reveals the extent of translocation and inversion polymorphisms.</title>
        <authorList>
            <person name="Zapata L."/>
            <person name="Ding J."/>
            <person name="Willing E.M."/>
            <person name="Hartwig B."/>
            <person name="Bezdan D."/>
            <person name="Jiao W.B."/>
            <person name="Patel V."/>
            <person name="Velikkakam James G."/>
            <person name="Koornneef M."/>
            <person name="Ossowski S."/>
            <person name="Schneeberger K."/>
        </authorList>
    </citation>
    <scope>NUCLEOTIDE SEQUENCE [LARGE SCALE GENOMIC DNA]</scope>
    <source>
        <strain evidence="9">cv. Landsberg erecta</strain>
    </source>
</reference>
<dbReference type="AlphaFoldDB" id="A0A178WEF5"/>
<dbReference type="SUPFAM" id="SSF52540">
    <property type="entry name" value="P-loop containing nucleoside triphosphate hydrolases"/>
    <property type="match status" value="1"/>
</dbReference>
<keyword evidence="4 5" id="KW-0808">Transferase</keyword>
<dbReference type="Pfam" id="PF00685">
    <property type="entry name" value="Sulfotransfer_1"/>
    <property type="match status" value="1"/>
</dbReference>
<organism evidence="8 9">
    <name type="scientific">Arabidopsis thaliana</name>
    <name type="common">Mouse-ear cress</name>
    <dbReference type="NCBI Taxonomy" id="3702"/>
    <lineage>
        <taxon>Eukaryota</taxon>
        <taxon>Viridiplantae</taxon>
        <taxon>Streptophyta</taxon>
        <taxon>Embryophyta</taxon>
        <taxon>Tracheophyta</taxon>
        <taxon>Spermatophyta</taxon>
        <taxon>Magnoliopsida</taxon>
        <taxon>eudicotyledons</taxon>
        <taxon>Gunneridae</taxon>
        <taxon>Pentapetalae</taxon>
        <taxon>rosids</taxon>
        <taxon>malvids</taxon>
        <taxon>Brassicales</taxon>
        <taxon>Brassicaceae</taxon>
        <taxon>Camelineae</taxon>
        <taxon>Arabidopsis</taxon>
    </lineage>
</organism>
<comment type="subcellular location">
    <subcellularLocation>
        <location evidence="1">Cytoplasm</location>
    </subcellularLocation>
</comment>
<gene>
    <name evidence="8" type="ordered locus">AXX17_At1g13900</name>
</gene>
<keyword evidence="3" id="KW-0963">Cytoplasm</keyword>
<comment type="similarity">
    <text evidence="2 5">Belongs to the sulfotransferase 1 family.</text>
</comment>
<comment type="caution">
    <text evidence="8">The sequence shown here is derived from an EMBL/GenBank/DDBJ whole genome shotgun (WGS) entry which is preliminary data.</text>
</comment>
<dbReference type="FunFam" id="3.40.50.300:FF:001258">
    <property type="entry name" value="Sulfotransferase"/>
    <property type="match status" value="1"/>
</dbReference>
<evidence type="ECO:0000256" key="3">
    <source>
        <dbReference type="ARBA" id="ARBA00022490"/>
    </source>
</evidence>
<evidence type="ECO:0000256" key="1">
    <source>
        <dbReference type="ARBA" id="ARBA00004496"/>
    </source>
</evidence>
<dbReference type="InterPro" id="IPR027417">
    <property type="entry name" value="P-loop_NTPase"/>
</dbReference>
<name>A0A178WEF5_ARATH</name>
<sequence length="348" mass="40295">MDEKDIPRNLREEEEEENQSEETKILISSLPWEIDYLGNKLFMFQGYWYYEDVLKSIPNIHSSFQSQETDIIVASFYKSGTTWLKALTFALVQRSKHSLEDHHHPLLSHNPHEIVPYLELNLYLNSSKPDLTKFISSSSSSSPRLFSTHMSLDALKLPLKKSPCKVVYVCRNVKDVLVSLWCFLNANKGVEWGDFSQNEKIIRAENYSFKAIFESFCNGVTLHGPFWDHALSYWRGSLEDPKHFLFMRYEELKAEPRTQVKRLAEFLDCPFTKEEEDNGSVDKILELCSLSNLSSLEINKTGSLGGVDYETYFRKGQVGDWKSYMTSEMVNKIDMIVEEKLKGSGLKF</sequence>
<protein>
    <recommendedName>
        <fullName evidence="5">Sulfotransferase</fullName>
        <ecNumber evidence="5">2.8.2.-</ecNumber>
    </recommendedName>
</protein>
<dbReference type="EC" id="2.8.2.-" evidence="5"/>
<feature type="region of interest" description="Disordered" evidence="6">
    <location>
        <begin position="1"/>
        <end position="22"/>
    </location>
</feature>
<dbReference type="InterPro" id="IPR000863">
    <property type="entry name" value="Sulfotransferase_dom"/>
</dbReference>
<evidence type="ECO:0000256" key="4">
    <source>
        <dbReference type="ARBA" id="ARBA00022679"/>
    </source>
</evidence>
<evidence type="ECO:0000313" key="8">
    <source>
        <dbReference type="EMBL" id="OAP16504.1"/>
    </source>
</evidence>
<evidence type="ECO:0000256" key="6">
    <source>
        <dbReference type="SAM" id="MobiDB-lite"/>
    </source>
</evidence>
<dbReference type="Proteomes" id="UP000078284">
    <property type="component" value="Chromosome 1"/>
</dbReference>
<evidence type="ECO:0000256" key="2">
    <source>
        <dbReference type="ARBA" id="ARBA00005771"/>
    </source>
</evidence>
<dbReference type="PANTHER" id="PTHR11783">
    <property type="entry name" value="SULFOTRANSFERASE SULT"/>
    <property type="match status" value="1"/>
</dbReference>
<evidence type="ECO:0000256" key="5">
    <source>
        <dbReference type="RuleBase" id="RU361155"/>
    </source>
</evidence>
<evidence type="ECO:0000259" key="7">
    <source>
        <dbReference type="Pfam" id="PF00685"/>
    </source>
</evidence>
<feature type="compositionally biased region" description="Basic and acidic residues" evidence="6">
    <location>
        <begin position="1"/>
        <end position="11"/>
    </location>
</feature>
<accession>A0A178WEF5</accession>
<proteinExistence type="inferred from homology"/>
<dbReference type="GO" id="GO:0008146">
    <property type="term" value="F:sulfotransferase activity"/>
    <property type="evidence" value="ECO:0007669"/>
    <property type="project" value="InterPro"/>
</dbReference>
<dbReference type="Gene3D" id="3.40.50.300">
    <property type="entry name" value="P-loop containing nucleotide triphosphate hydrolases"/>
    <property type="match status" value="1"/>
</dbReference>